<reference evidence="2" key="1">
    <citation type="submission" date="2021-02" db="EMBL/GenBank/DDBJ databases">
        <title>First Annotated Genome of the Yellow-green Alga Tribonema minus.</title>
        <authorList>
            <person name="Mahan K.M."/>
        </authorList>
    </citation>
    <scope>NUCLEOTIDE SEQUENCE</scope>
    <source>
        <strain evidence="2">UTEX B ZZ1240</strain>
    </source>
</reference>
<protein>
    <submittedName>
        <fullName evidence="2">Uncharacterized protein</fullName>
    </submittedName>
</protein>
<evidence type="ECO:0000256" key="1">
    <source>
        <dbReference type="SAM" id="SignalP"/>
    </source>
</evidence>
<evidence type="ECO:0000313" key="2">
    <source>
        <dbReference type="EMBL" id="KAG5191463.1"/>
    </source>
</evidence>
<dbReference type="Proteomes" id="UP000664859">
    <property type="component" value="Unassembled WGS sequence"/>
</dbReference>
<feature type="signal peptide" evidence="1">
    <location>
        <begin position="1"/>
        <end position="20"/>
    </location>
</feature>
<evidence type="ECO:0000313" key="3">
    <source>
        <dbReference type="Proteomes" id="UP000664859"/>
    </source>
</evidence>
<sequence length="414" mass="44552">MPTARLAVACISALVPVISALSYSLPISGDWLELSPVGLGRYNGEPAAFLSRSQSLVSPRTELLPLPIDSKACDMLSQAMGQAPLAKLALAAAAQSLLNRDGGLYDNLPWEWGAPLAKRAAFARVSSGRAPPPTPDDCASAYDLLARCLRADCNAVLKTIVIEEDDSREGGLSLAGALAVERLPQMVTLLGETFPRPFSGGELAVVECAADEAVGVALAQGRALCIERSLFEAASLPANFIMEDGRMRLNIDLRGQRAMPPPPPPAPAPADIKSAARYFKLDSAAKRAVLRGAGVRPPRRRMASAARLDELLLPLLDETVRRDVMLRRALAREDYAAAAQLGGAGSERAVVKHALADAVEEEDYEAANRLRARLEVLTALRADVTQDEGSYDRYLDADEWYVRERMRAMGRKDV</sequence>
<dbReference type="AlphaFoldDB" id="A0A835ZMI0"/>
<comment type="caution">
    <text evidence="2">The sequence shown here is derived from an EMBL/GenBank/DDBJ whole genome shotgun (WGS) entry which is preliminary data.</text>
</comment>
<keyword evidence="3" id="KW-1185">Reference proteome</keyword>
<feature type="chain" id="PRO_5032495081" evidence="1">
    <location>
        <begin position="21"/>
        <end position="414"/>
    </location>
</feature>
<name>A0A835ZMI0_9STRA</name>
<dbReference type="EMBL" id="JAFCMP010000020">
    <property type="protein sequence ID" value="KAG5191463.1"/>
    <property type="molecule type" value="Genomic_DNA"/>
</dbReference>
<gene>
    <name evidence="2" type="ORF">JKP88DRAFT_271319</name>
</gene>
<organism evidence="2 3">
    <name type="scientific">Tribonema minus</name>
    <dbReference type="NCBI Taxonomy" id="303371"/>
    <lineage>
        <taxon>Eukaryota</taxon>
        <taxon>Sar</taxon>
        <taxon>Stramenopiles</taxon>
        <taxon>Ochrophyta</taxon>
        <taxon>PX clade</taxon>
        <taxon>Xanthophyceae</taxon>
        <taxon>Tribonematales</taxon>
        <taxon>Tribonemataceae</taxon>
        <taxon>Tribonema</taxon>
    </lineage>
</organism>
<accession>A0A835ZMI0</accession>
<keyword evidence="1" id="KW-0732">Signal</keyword>
<dbReference type="OrthoDB" id="45191at2759"/>
<proteinExistence type="predicted"/>